<organism evidence="2">
    <name type="scientific">Talaromyces marneffei PM1</name>
    <dbReference type="NCBI Taxonomy" id="1077442"/>
    <lineage>
        <taxon>Eukaryota</taxon>
        <taxon>Fungi</taxon>
        <taxon>Dikarya</taxon>
        <taxon>Ascomycota</taxon>
        <taxon>Pezizomycotina</taxon>
        <taxon>Eurotiomycetes</taxon>
        <taxon>Eurotiomycetidae</taxon>
        <taxon>Eurotiales</taxon>
        <taxon>Trichocomaceae</taxon>
        <taxon>Talaromyces</taxon>
        <taxon>Talaromyces sect. Talaromyces</taxon>
    </lineage>
</organism>
<dbReference type="AlphaFoldDB" id="A0A093V5B2"/>
<comment type="caution">
    <text evidence="2">The sequence shown here is derived from an EMBL/GenBank/DDBJ whole genome shotgun (WGS) entry which is preliminary data.</text>
</comment>
<sequence length="241" mass="28246">MEPENSLPQDDNASIVDSDSSHYGVYDELTDRIDTLSQYLIILGNKIGLTEQTMTNLKVQINNINRRLDDIEKNLETIDQDVKARDAQLAGHDTHFLYLRASELENIWDKVTDHIPLEDIYILQGADVALDIQALNFLDETDQQRYEVAQVGFENLYGLSFNNENIQKITNAPPEIRKTIDKRANLKFLRAWKWSSETEYLIDKCDGILKRWENKLNWYYPNVQLRQEYEELEELYINKSL</sequence>
<name>A0A093V5B2_TALMA</name>
<dbReference type="HOGENOM" id="CLU_1278382_0_0_1"/>
<gene>
    <name evidence="2" type="ORF">GQ26_0150800</name>
</gene>
<dbReference type="EMBL" id="JPOX01000015">
    <property type="protein sequence ID" value="KFX47350.1"/>
    <property type="molecule type" value="Genomic_DNA"/>
</dbReference>
<reference evidence="2" key="1">
    <citation type="journal article" date="2014" name="PLoS Genet.">
        <title>Signature Gene Expression Reveals Novel Clues to the Molecular Mechanisms of Dimorphic Transition in Penicillium marneffei.</title>
        <authorList>
            <person name="Yang E."/>
            <person name="Wang G."/>
            <person name="Cai J."/>
            <person name="Woo P.C."/>
            <person name="Lau S.K."/>
            <person name="Yuen K.-Y."/>
            <person name="Chow W.-N."/>
            <person name="Lin X."/>
        </authorList>
    </citation>
    <scope>NUCLEOTIDE SEQUENCE [LARGE SCALE GENOMIC DNA]</scope>
    <source>
        <strain evidence="2">PM1</strain>
    </source>
</reference>
<proteinExistence type="predicted"/>
<evidence type="ECO:0000256" key="1">
    <source>
        <dbReference type="SAM" id="Coils"/>
    </source>
</evidence>
<keyword evidence="1" id="KW-0175">Coiled coil</keyword>
<feature type="coiled-coil region" evidence="1">
    <location>
        <begin position="54"/>
        <end position="81"/>
    </location>
</feature>
<accession>A0A093V5B2</accession>
<evidence type="ECO:0000313" key="2">
    <source>
        <dbReference type="EMBL" id="KFX47350.1"/>
    </source>
</evidence>
<dbReference type="Gene3D" id="1.20.5.340">
    <property type="match status" value="1"/>
</dbReference>
<protein>
    <submittedName>
        <fullName evidence="2">Golgin subfamily A member 4</fullName>
    </submittedName>
</protein>